<dbReference type="Proteomes" id="UP000266841">
    <property type="component" value="Unassembled WGS sequence"/>
</dbReference>
<gene>
    <name evidence="2" type="ORF">THAOC_03230</name>
</gene>
<evidence type="ECO:0000313" key="2">
    <source>
        <dbReference type="EMBL" id="EJK75060.1"/>
    </source>
</evidence>
<dbReference type="OrthoDB" id="544772at2759"/>
<keyword evidence="3" id="KW-1185">Reference proteome</keyword>
<feature type="non-terminal residue" evidence="2">
    <location>
        <position position="1"/>
    </location>
</feature>
<evidence type="ECO:0000313" key="3">
    <source>
        <dbReference type="Proteomes" id="UP000266841"/>
    </source>
</evidence>
<reference evidence="2 3" key="1">
    <citation type="journal article" date="2012" name="Genome Biol.">
        <title>Genome and low-iron response of an oceanic diatom adapted to chronic iron limitation.</title>
        <authorList>
            <person name="Lommer M."/>
            <person name="Specht M."/>
            <person name="Roy A.S."/>
            <person name="Kraemer L."/>
            <person name="Andreson R."/>
            <person name="Gutowska M.A."/>
            <person name="Wolf J."/>
            <person name="Bergner S.V."/>
            <person name="Schilhabel M.B."/>
            <person name="Klostermeier U.C."/>
            <person name="Beiko R.G."/>
            <person name="Rosenstiel P."/>
            <person name="Hippler M."/>
            <person name="Laroche J."/>
        </authorList>
    </citation>
    <scope>NUCLEOTIDE SEQUENCE [LARGE SCALE GENOMIC DNA]</scope>
    <source>
        <strain evidence="2 3">CCMP1005</strain>
    </source>
</reference>
<accession>K0TC49</accession>
<evidence type="ECO:0000256" key="1">
    <source>
        <dbReference type="SAM" id="MobiDB-lite"/>
    </source>
</evidence>
<protein>
    <submittedName>
        <fullName evidence="2">Uncharacterized protein</fullName>
    </submittedName>
</protein>
<organism evidence="2 3">
    <name type="scientific">Thalassiosira oceanica</name>
    <name type="common">Marine diatom</name>
    <dbReference type="NCBI Taxonomy" id="159749"/>
    <lineage>
        <taxon>Eukaryota</taxon>
        <taxon>Sar</taxon>
        <taxon>Stramenopiles</taxon>
        <taxon>Ochrophyta</taxon>
        <taxon>Bacillariophyta</taxon>
        <taxon>Coscinodiscophyceae</taxon>
        <taxon>Thalassiosirophycidae</taxon>
        <taxon>Thalassiosirales</taxon>
        <taxon>Thalassiosiraceae</taxon>
        <taxon>Thalassiosira</taxon>
    </lineage>
</organism>
<feature type="compositionally biased region" description="Low complexity" evidence="1">
    <location>
        <begin position="1417"/>
        <end position="1442"/>
    </location>
</feature>
<name>K0TC49_THAOC</name>
<comment type="caution">
    <text evidence="2">The sequence shown here is derived from an EMBL/GenBank/DDBJ whole genome shotgun (WGS) entry which is preliminary data.</text>
</comment>
<dbReference type="EMBL" id="AGNL01003151">
    <property type="protein sequence ID" value="EJK75060.1"/>
    <property type="molecule type" value="Genomic_DNA"/>
</dbReference>
<dbReference type="eggNOG" id="ENOG502S1HS">
    <property type="taxonomic scope" value="Eukaryota"/>
</dbReference>
<sequence length="2235" mass="244523">FEHDHMTTVSDSDASYTHQTSVTWSYSTSGEPEYAGKASDAFLLNTLAIIFRETRTILFNETNCTASEESPRRVTFDVGSQDNRRPLSFVSYFQVVEQIQPELEHALASKRAERHGELSAADGPTPSPDGLLRQIEILEAGADAWRDILADYEDTHTMARNGDLDSAKDFFNVHQARYAGKPFCQRRKYTIPLVGRLSPMGAVADVITLGVSEILPMMGSSRSDHAALADGAVSTAAAVSGEKLSEYRCTTQRSPDGDHIFEGDPLYDDSQPEIQPPINDVCLDLAFPDRCLANKPPDAEEGEWETLDPNAEPPHPYWEYKNPYAKFGGDEADGTVHLAPEVLENNARPTDAGRIVEQYNNIPSTTTVQFSGIDELAQLWDSPQLHARNQDVNTEIGGEGDAELAAGMIFEFGVEAHGEVTGKAHYEHTLLKQGDGESSTSITVEFGDFEVGDEFLVDIWMDPKYGKLCGICLKPQTTLVGLTYPIDQFDLAGGKSSCPHEYGVSWASSDSIQGIKFTQNSHMACLLQTLPIEEPRISVDELPGPTPIDETMLFKMGLTNTGYGNSTFILYHERKDNEFGLEMSFDDLNQGEHVELASTHLGGATKYGTFTVAPGPEGNYVYDSVTVFIASKCDFELENHRTISALNRTKDSVKLYNIQDLDGNKFIAFTPLCLAAEFYGPLTYGDSFATNSNTLVITMLNPNNQPSMYLSSTHDEVYGMSHKFPVLEFSKDEYNNDVTPMASEDMINLDAVKIEYRKVSARSSNHGWTAAVGEDNEVIDFKTQNETNMGIASAVWDISSLDDFEYEVRLKSECMDNNDRLPKKLREFYSEPMVGLIDKTPPKVFGLPQPSANLAPDCEKPHIPHVTMHVSEIVNPFDSFSNAVNPQLKLICSGNLIEVQFNEDAIVPHSFDQMFGRTYTLELSNVQDGAGNIMETYSYDSNFECHPPNPRINVTHSGRPGQHYLPGEAIVFDVSLTNDRPADEWTRAKLELGVDLTSNTGDLSVLSNGKSLATPQEYILQGGEEVTTRILIFKGHGNSLSFDPVRLFLRSACTADSYDPAIAHDIAWNREIWDEGLAEYLQWIVFTPPCPQIRWAGPFAEEREMVYSNDALVAVSDLVEVSIFNVDYTNGKLFDRSVLNEEAPESEQRLQKVVLVYRRFGEYDSPWVEANLEDPVTRLSTPDIIEFANPGVEDDMGYAALHWNVAGIPDSRYLVKVMSNCTALENSHSTHNYFSTDAVEVVLDKTPAALFGAPFIQLMGSVDSVKREEYRFVFTEPLYCEEPHVFHLAVTLSIGQNSRTFTHGSHGSGIKAICEGREIWYRFDANELDEWYTAQTSSESTDLVIDVNIVLGGVPDLALNRADDFTFVSSWSQVWHDHGVAGGMHRKPFLTLWICAFLMHQQAESPTMSPSPKPTNSPFQSSASNDSSDPSSTSDGGSDPSPTEGQPVSVQCVATQNTERPNLGCDGVDNDCDGDIDECDEDQFPPEISFKDGLAVDASENEDGLVTINTPTFGSLVDAQSYLTSILVAEDDCMGDLQLSITPPNLGASCQSTIFEVTATDSNCPDQTVTRQYQMTVDTDVPVVTAGFDLGQTHVNDFSSVDEGVYLGIDDCDQSLQIRVEVSSNEFEYDNSKASDSMVLIRDTKDPRQSHSLMVFVEPRQCGVISDRLCVRNSNVGFRYYQFDVEATDLAGNAGSATAYVVIVPEAEDLPASRDSVGALDLDYFTSSMTPETSPASNVIQTKDMLWDTTREDPPDVPGVSVSVVETVSAEMTISGITVPESQEELDALILALEATLNGLNEVNENSDQRRLVEEECTCTSVIKILSIGGMTPDRRLQSEVPVVYEIIQSCEGNCDSDTSGNSGSAGGTAKSSVKDVANNLSSQLESDAFKDTLQEKAKDAGVEDVVATIQIESVAVAEEVQVATQTNAAVSFNITVSIPVQNFEELDPDVIHLVVGALNDVLQSVVCPHDPNIISCVSSNVDTQTTSISASRKLMHVSRRLVSEIISLTHKFDIVLVCPSSGCNVNSITTALEGAASSDLNDAIENGQLLSELQSNTNGTVSLITGETTLDSDEGQSSGCSCDNSTQVGGSGTTTDSSTSNNSSVWYPAWGATDKCSNAPGMPTYMQESSHYTSTSLEACCQAHFHWDVTECISASGGVVSNSGTQEWYIKWETFRCVQSCLSDSSSQAQGLNCGGLAGATMLFQTAEDCCTQMVPWVATATCVAESMRKFPYF</sequence>
<proteinExistence type="predicted"/>
<feature type="region of interest" description="Disordered" evidence="1">
    <location>
        <begin position="1404"/>
        <end position="1449"/>
    </location>
</feature>